<evidence type="ECO:0000313" key="2">
    <source>
        <dbReference type="Proteomes" id="UP001605036"/>
    </source>
</evidence>
<proteinExistence type="predicted"/>
<dbReference type="AlphaFoldDB" id="A0ABD1Z9Q5"/>
<accession>A0ABD1Z9Q5</accession>
<organism evidence="1 2">
    <name type="scientific">Riccia fluitans</name>
    <dbReference type="NCBI Taxonomy" id="41844"/>
    <lineage>
        <taxon>Eukaryota</taxon>
        <taxon>Viridiplantae</taxon>
        <taxon>Streptophyta</taxon>
        <taxon>Embryophyta</taxon>
        <taxon>Marchantiophyta</taxon>
        <taxon>Marchantiopsida</taxon>
        <taxon>Marchantiidae</taxon>
        <taxon>Marchantiales</taxon>
        <taxon>Ricciaceae</taxon>
        <taxon>Riccia</taxon>
    </lineage>
</organism>
<name>A0ABD1Z9Q5_9MARC</name>
<sequence length="107" mass="11472">MITLALSSFGASLRSGNSEVCITGSILKAGVALIGQEQGRFGSPGYLVQYLAVCLRRNSVGRLRSPDILSTPVHFVHGPPWFNPATEGPRGYFNALKERRGQALDGL</sequence>
<dbReference type="EMBL" id="JBHFFA010000002">
    <property type="protein sequence ID" value="KAL2644535.1"/>
    <property type="molecule type" value="Genomic_DNA"/>
</dbReference>
<gene>
    <name evidence="1" type="ORF">R1flu_012122</name>
</gene>
<protein>
    <submittedName>
        <fullName evidence="1">Uncharacterized protein</fullName>
    </submittedName>
</protein>
<reference evidence="1 2" key="1">
    <citation type="submission" date="2024-09" db="EMBL/GenBank/DDBJ databases">
        <title>Chromosome-scale assembly of Riccia fluitans.</title>
        <authorList>
            <person name="Paukszto L."/>
            <person name="Sawicki J."/>
            <person name="Karawczyk K."/>
            <person name="Piernik-Szablinska J."/>
            <person name="Szczecinska M."/>
            <person name="Mazdziarz M."/>
        </authorList>
    </citation>
    <scope>NUCLEOTIDE SEQUENCE [LARGE SCALE GENOMIC DNA]</scope>
    <source>
        <strain evidence="1">Rf_01</strain>
        <tissue evidence="1">Aerial parts of the thallus</tissue>
    </source>
</reference>
<keyword evidence="2" id="KW-1185">Reference proteome</keyword>
<comment type="caution">
    <text evidence="1">The sequence shown here is derived from an EMBL/GenBank/DDBJ whole genome shotgun (WGS) entry which is preliminary data.</text>
</comment>
<evidence type="ECO:0000313" key="1">
    <source>
        <dbReference type="EMBL" id="KAL2644535.1"/>
    </source>
</evidence>
<dbReference type="Proteomes" id="UP001605036">
    <property type="component" value="Unassembled WGS sequence"/>
</dbReference>